<dbReference type="PROSITE" id="PS50943">
    <property type="entry name" value="HTH_CROC1"/>
    <property type="match status" value="1"/>
</dbReference>
<dbReference type="SUPFAM" id="SSF47413">
    <property type="entry name" value="lambda repressor-like DNA-binding domains"/>
    <property type="match status" value="1"/>
</dbReference>
<dbReference type="GO" id="GO:0003677">
    <property type="term" value="F:DNA binding"/>
    <property type="evidence" value="ECO:0007669"/>
    <property type="project" value="InterPro"/>
</dbReference>
<feature type="domain" description="HTH cro/C1-type" evidence="1">
    <location>
        <begin position="9"/>
        <end position="63"/>
    </location>
</feature>
<dbReference type="Gene3D" id="1.10.260.40">
    <property type="entry name" value="lambda repressor-like DNA-binding domains"/>
    <property type="match status" value="1"/>
</dbReference>
<evidence type="ECO:0000313" key="2">
    <source>
        <dbReference type="EMBL" id="VAW64395.1"/>
    </source>
</evidence>
<dbReference type="Pfam" id="PF01381">
    <property type="entry name" value="HTH_3"/>
    <property type="match status" value="1"/>
</dbReference>
<accession>A0A3B0X7U7</accession>
<reference evidence="2" key="1">
    <citation type="submission" date="2018-06" db="EMBL/GenBank/DDBJ databases">
        <authorList>
            <person name="Zhirakovskaya E."/>
        </authorList>
    </citation>
    <scope>NUCLEOTIDE SEQUENCE</scope>
</reference>
<dbReference type="CDD" id="cd00093">
    <property type="entry name" value="HTH_XRE"/>
    <property type="match status" value="1"/>
</dbReference>
<dbReference type="SMART" id="SM00530">
    <property type="entry name" value="HTH_XRE"/>
    <property type="match status" value="1"/>
</dbReference>
<dbReference type="AlphaFoldDB" id="A0A3B0X7U7"/>
<gene>
    <name evidence="2" type="ORF">MNBD_GAMMA11-3268</name>
</gene>
<proteinExistence type="predicted"/>
<evidence type="ECO:0000259" key="1">
    <source>
        <dbReference type="PROSITE" id="PS50943"/>
    </source>
</evidence>
<sequence>MKKIIASIVKKERKRAKLTQDKLAEEIGVSTRFIQMVEAGTERPGFLNLFRLCHALDLHYTVIFDPLWEHFKKKLLK</sequence>
<organism evidence="2">
    <name type="scientific">hydrothermal vent metagenome</name>
    <dbReference type="NCBI Taxonomy" id="652676"/>
    <lineage>
        <taxon>unclassified sequences</taxon>
        <taxon>metagenomes</taxon>
        <taxon>ecological metagenomes</taxon>
    </lineage>
</organism>
<name>A0A3B0X7U7_9ZZZZ</name>
<dbReference type="InterPro" id="IPR010982">
    <property type="entry name" value="Lambda_DNA-bd_dom_sf"/>
</dbReference>
<protein>
    <recommendedName>
        <fullName evidence="1">HTH cro/C1-type domain-containing protein</fullName>
    </recommendedName>
</protein>
<dbReference type="EMBL" id="UOFG01000229">
    <property type="protein sequence ID" value="VAW64395.1"/>
    <property type="molecule type" value="Genomic_DNA"/>
</dbReference>
<dbReference type="InterPro" id="IPR001387">
    <property type="entry name" value="Cro/C1-type_HTH"/>
</dbReference>